<dbReference type="AlphaFoldDB" id="A0A141BGQ4"/>
<evidence type="ECO:0000313" key="6">
    <source>
        <dbReference type="EMBL" id="AKJ25939.1"/>
    </source>
</evidence>
<feature type="domain" description="C1q" evidence="5">
    <location>
        <begin position="84"/>
        <end position="269"/>
    </location>
</feature>
<keyword evidence="3 4" id="KW-0732">Signal</keyword>
<protein>
    <submittedName>
        <fullName evidence="6">C1q domain containing protein 1</fullName>
    </submittedName>
</protein>
<keyword evidence="2" id="KW-0964">Secreted</keyword>
<organism evidence="6">
    <name type="scientific">Haliotis discus discus</name>
    <name type="common">disc abalone</name>
    <dbReference type="NCBI Taxonomy" id="91233"/>
    <lineage>
        <taxon>Eukaryota</taxon>
        <taxon>Metazoa</taxon>
        <taxon>Spiralia</taxon>
        <taxon>Lophotrochozoa</taxon>
        <taxon>Mollusca</taxon>
        <taxon>Gastropoda</taxon>
        <taxon>Vetigastropoda</taxon>
        <taxon>Lepetellida</taxon>
        <taxon>Haliotoidea</taxon>
        <taxon>Haliotidae</taxon>
        <taxon>Haliotis</taxon>
    </lineage>
</organism>
<proteinExistence type="predicted"/>
<dbReference type="Gene3D" id="2.60.120.40">
    <property type="match status" value="2"/>
</dbReference>
<accession>A0A141BGQ4</accession>
<dbReference type="InterPro" id="IPR008983">
    <property type="entry name" value="Tumour_necrosis_fac-like_dom"/>
</dbReference>
<evidence type="ECO:0000256" key="3">
    <source>
        <dbReference type="ARBA" id="ARBA00022729"/>
    </source>
</evidence>
<dbReference type="SMART" id="SM00110">
    <property type="entry name" value="C1Q"/>
    <property type="match status" value="1"/>
</dbReference>
<dbReference type="EMBL" id="KP982895">
    <property type="protein sequence ID" value="AKJ25939.1"/>
    <property type="molecule type" value="Genomic_DNA"/>
</dbReference>
<comment type="subcellular location">
    <subcellularLocation>
        <location evidence="1">Secreted</location>
    </subcellularLocation>
</comment>
<name>A0A141BGQ4_HALDI</name>
<dbReference type="Pfam" id="PF00386">
    <property type="entry name" value="C1q"/>
    <property type="match status" value="1"/>
</dbReference>
<feature type="chain" id="PRO_5007491870" evidence="4">
    <location>
        <begin position="20"/>
        <end position="269"/>
    </location>
</feature>
<sequence length="269" mass="28606">MGGLTQLVVVVLLSAGGDAIGDQMSPTPITGSTPAPVTMFQTDHDRDGFIMQLNTDVLGIKSMLNKLQYQFANLPTNPSGTGTNQVAFVAFNARISQNLSGLGKGQIIRFDDVILNKGNGYDARLGVFRCPQAGTYQLSISIGSYGGIQLEIVNNGVQIGRVFSSRSRFGRSVEDEEGEEFDAEVYNSRAKRQLSTTPSYLGQASTGVPASGLGYVQPGSEAKPSSAQAIVDLKVGDEVWVRHSSDDPHDILFGNGMSTFSGHLLSPAK</sequence>
<dbReference type="GO" id="GO:0005576">
    <property type="term" value="C:extracellular region"/>
    <property type="evidence" value="ECO:0007669"/>
    <property type="project" value="UniProtKB-SubCell"/>
</dbReference>
<feature type="signal peptide" evidence="4">
    <location>
        <begin position="1"/>
        <end position="19"/>
    </location>
</feature>
<dbReference type="InterPro" id="IPR050822">
    <property type="entry name" value="Cerebellin_Synaptic_Org"/>
</dbReference>
<evidence type="ECO:0000256" key="4">
    <source>
        <dbReference type="SAM" id="SignalP"/>
    </source>
</evidence>
<dbReference type="PANTHER" id="PTHR22923">
    <property type="entry name" value="CEREBELLIN-RELATED"/>
    <property type="match status" value="1"/>
</dbReference>
<dbReference type="InterPro" id="IPR001073">
    <property type="entry name" value="C1q_dom"/>
</dbReference>
<dbReference type="SUPFAM" id="SSF49842">
    <property type="entry name" value="TNF-like"/>
    <property type="match status" value="1"/>
</dbReference>
<evidence type="ECO:0000256" key="2">
    <source>
        <dbReference type="ARBA" id="ARBA00022525"/>
    </source>
</evidence>
<evidence type="ECO:0000259" key="5">
    <source>
        <dbReference type="PROSITE" id="PS50871"/>
    </source>
</evidence>
<dbReference type="PROSITE" id="PS50871">
    <property type="entry name" value="C1Q"/>
    <property type="match status" value="1"/>
</dbReference>
<dbReference type="PANTHER" id="PTHR22923:SF113">
    <property type="entry name" value="COMPLEMENT C1Q-LIKE PROTEIN 4"/>
    <property type="match status" value="1"/>
</dbReference>
<evidence type="ECO:0000256" key="1">
    <source>
        <dbReference type="ARBA" id="ARBA00004613"/>
    </source>
</evidence>
<reference evidence="6" key="1">
    <citation type="submission" date="2015-03" db="EMBL/GenBank/DDBJ databases">
        <title>Molecular characterization and expression analysis of C1q domain containing protein 1.</title>
        <authorList>
            <person name="Bathige S.D.N.K."/>
            <person name="Umasuthan N."/>
            <person name="Jayasinghe J.D.H.E."/>
            <person name="Godahewa G.I."/>
            <person name="Lee J."/>
        </authorList>
    </citation>
    <scope>NUCLEOTIDE SEQUENCE</scope>
</reference>